<dbReference type="Pfam" id="PF02575">
    <property type="entry name" value="YbaB_DNA_bd"/>
    <property type="match status" value="1"/>
</dbReference>
<dbReference type="STRING" id="182217.HCW_00200"/>
<dbReference type="AlphaFoldDB" id="I0EK70"/>
<organism evidence="2 3">
    <name type="scientific">Helicobacter cetorum (strain ATCC BAA-429 / MIT 00-7128)</name>
    <dbReference type="NCBI Taxonomy" id="182217"/>
    <lineage>
        <taxon>Bacteria</taxon>
        <taxon>Pseudomonadati</taxon>
        <taxon>Campylobacterota</taxon>
        <taxon>Epsilonproteobacteria</taxon>
        <taxon>Campylobacterales</taxon>
        <taxon>Helicobacteraceae</taxon>
        <taxon>Helicobacter</taxon>
    </lineage>
</organism>
<reference evidence="3" key="1">
    <citation type="submission" date="2012-04" db="EMBL/GenBank/DDBJ databases">
        <title>Complete genome sequence of Helicobacter cetorum strain MIT 00-7128.</title>
        <authorList>
            <person name="Kersulyte D."/>
            <person name="Berg D.E."/>
        </authorList>
    </citation>
    <scope>NUCLEOTIDE SEQUENCE [LARGE SCALE GENOMIC DNA]</scope>
    <source>
        <strain evidence="3">MIT 00-7128</strain>
    </source>
</reference>
<dbReference type="GO" id="GO:0005737">
    <property type="term" value="C:cytoplasm"/>
    <property type="evidence" value="ECO:0007669"/>
    <property type="project" value="UniProtKB-UniRule"/>
</dbReference>
<dbReference type="InterPro" id="IPR036894">
    <property type="entry name" value="YbaB-like_sf"/>
</dbReference>
<dbReference type="GO" id="GO:0043590">
    <property type="term" value="C:bacterial nucleoid"/>
    <property type="evidence" value="ECO:0007669"/>
    <property type="project" value="UniProtKB-UniRule"/>
</dbReference>
<sequence length="98" mass="10794">MIDLSQFGGLLDGVRKEFSQLEEKNKDTIYTSKSGGGMVSVSFNGVGELVDLQIDDSLLEDKEAMQIYLMSALNEGYKSVEESKKSMAFDMLGNLSKL</sequence>
<dbReference type="KEGG" id="hce:HCW_00200"/>
<dbReference type="InterPro" id="IPR004401">
    <property type="entry name" value="YbaB/EbfC"/>
</dbReference>
<comment type="subunit">
    <text evidence="1">Homodimer.</text>
</comment>
<dbReference type="Proteomes" id="UP000005010">
    <property type="component" value="Chromosome"/>
</dbReference>
<comment type="subcellular location">
    <subcellularLocation>
        <location evidence="1">Cytoplasm</location>
        <location evidence="1">Nucleoid</location>
    </subcellularLocation>
</comment>
<dbReference type="GO" id="GO:0003677">
    <property type="term" value="F:DNA binding"/>
    <property type="evidence" value="ECO:0007669"/>
    <property type="project" value="UniProtKB-UniRule"/>
</dbReference>
<protein>
    <recommendedName>
        <fullName evidence="1">Nucleoid-associated protein HCW_00200</fullName>
    </recommendedName>
</protein>
<keyword evidence="3" id="KW-1185">Reference proteome</keyword>
<dbReference type="HOGENOM" id="CLU_140930_2_1_7"/>
<dbReference type="Gene3D" id="3.30.1310.10">
    <property type="entry name" value="Nucleoid-associated protein YbaB-like domain"/>
    <property type="match status" value="1"/>
</dbReference>
<keyword evidence="1" id="KW-0238">DNA-binding</keyword>
<evidence type="ECO:0000256" key="1">
    <source>
        <dbReference type="HAMAP-Rule" id="MF_00274"/>
    </source>
</evidence>
<dbReference type="HAMAP" id="MF_00274">
    <property type="entry name" value="DNA_YbaB_EbfC"/>
    <property type="match status" value="1"/>
</dbReference>
<accession>I0EK70</accession>
<comment type="function">
    <text evidence="1">Binds to DNA and alters its conformation. May be involved in regulation of gene expression, nucleoid organization and DNA protection.</text>
</comment>
<gene>
    <name evidence="2" type="ordered locus">HCW_00200</name>
</gene>
<dbReference type="NCBIfam" id="TIGR00103">
    <property type="entry name" value="DNA_YbaB_EbfC"/>
    <property type="match status" value="1"/>
</dbReference>
<proteinExistence type="inferred from homology"/>
<dbReference type="PATRIC" id="fig|182217.3.peg.42"/>
<evidence type="ECO:0000313" key="2">
    <source>
        <dbReference type="EMBL" id="AFI03339.1"/>
    </source>
</evidence>
<comment type="similarity">
    <text evidence="1">Belongs to the YbaB/EbfC family.</text>
</comment>
<dbReference type="SUPFAM" id="SSF82607">
    <property type="entry name" value="YbaB-like"/>
    <property type="match status" value="1"/>
</dbReference>
<evidence type="ECO:0000313" key="3">
    <source>
        <dbReference type="Proteomes" id="UP000005010"/>
    </source>
</evidence>
<dbReference type="eggNOG" id="COG0718">
    <property type="taxonomic scope" value="Bacteria"/>
</dbReference>
<keyword evidence="1" id="KW-0963">Cytoplasm</keyword>
<dbReference type="EMBL" id="CP003479">
    <property type="protein sequence ID" value="AFI03339.1"/>
    <property type="molecule type" value="Genomic_DNA"/>
</dbReference>
<name>I0EK70_HELC0</name>